<dbReference type="AlphaFoldDB" id="A0A5D4GSJ4"/>
<dbReference type="GO" id="GO:0006417">
    <property type="term" value="P:regulation of translation"/>
    <property type="evidence" value="ECO:0007669"/>
    <property type="project" value="TreeGrafter"/>
</dbReference>
<dbReference type="PANTHER" id="PTHR37461">
    <property type="entry name" value="ANTI-SIGMA-K FACTOR RSKA"/>
    <property type="match status" value="1"/>
</dbReference>
<feature type="region of interest" description="Disordered" evidence="1">
    <location>
        <begin position="219"/>
        <end position="240"/>
    </location>
</feature>
<dbReference type="OrthoDB" id="9816387at2"/>
<reference evidence="4 5" key="1">
    <citation type="submission" date="2019-08" db="EMBL/GenBank/DDBJ databases">
        <authorList>
            <person name="Seo Y.L."/>
        </authorList>
    </citation>
    <scope>NUCLEOTIDE SEQUENCE [LARGE SCALE GENOMIC DNA]</scope>
    <source>
        <strain evidence="4 5">MaA-C15</strain>
    </source>
</reference>
<keyword evidence="5" id="KW-1185">Reference proteome</keyword>
<evidence type="ECO:0000256" key="2">
    <source>
        <dbReference type="SAM" id="Phobius"/>
    </source>
</evidence>
<feature type="domain" description="Anti-sigma K factor RskA C-terminal" evidence="3">
    <location>
        <begin position="104"/>
        <end position="231"/>
    </location>
</feature>
<accession>A0A5D4GSJ4</accession>
<name>A0A5D4GSJ4_9HYPH</name>
<dbReference type="PANTHER" id="PTHR37461:SF1">
    <property type="entry name" value="ANTI-SIGMA-K FACTOR RSKA"/>
    <property type="match status" value="1"/>
</dbReference>
<protein>
    <submittedName>
        <fullName evidence="4">Anti-sigma factor</fullName>
    </submittedName>
</protein>
<keyword evidence="2" id="KW-0472">Membrane</keyword>
<reference evidence="4 5" key="2">
    <citation type="submission" date="2019-09" db="EMBL/GenBank/DDBJ databases">
        <title>Mesorhizobium sp. MaA-C15 isolated from Microcystis aeruginosa.</title>
        <authorList>
            <person name="Jeong S.E."/>
            <person name="Jin H.M."/>
            <person name="Jeon C.O."/>
        </authorList>
    </citation>
    <scope>NUCLEOTIDE SEQUENCE [LARGE SCALE GENOMIC DNA]</scope>
    <source>
        <strain evidence="4 5">MaA-C15</strain>
    </source>
</reference>
<dbReference type="RefSeq" id="WP_148915311.1">
    <property type="nucleotide sequence ID" value="NZ_VSZS01000064.1"/>
</dbReference>
<proteinExistence type="predicted"/>
<evidence type="ECO:0000313" key="5">
    <source>
        <dbReference type="Proteomes" id="UP000323258"/>
    </source>
</evidence>
<keyword evidence="2" id="KW-1133">Transmembrane helix</keyword>
<evidence type="ECO:0000256" key="1">
    <source>
        <dbReference type="SAM" id="MobiDB-lite"/>
    </source>
</evidence>
<evidence type="ECO:0000259" key="3">
    <source>
        <dbReference type="Pfam" id="PF10099"/>
    </source>
</evidence>
<keyword evidence="2" id="KW-0812">Transmembrane</keyword>
<dbReference type="InterPro" id="IPR051474">
    <property type="entry name" value="Anti-sigma-K/W_factor"/>
</dbReference>
<feature type="transmembrane region" description="Helical" evidence="2">
    <location>
        <begin position="99"/>
        <end position="121"/>
    </location>
</feature>
<comment type="caution">
    <text evidence="4">The sequence shown here is derived from an EMBL/GenBank/DDBJ whole genome shotgun (WGS) entry which is preliminary data.</text>
</comment>
<evidence type="ECO:0000313" key="4">
    <source>
        <dbReference type="EMBL" id="TYR31338.1"/>
    </source>
</evidence>
<dbReference type="InterPro" id="IPR018764">
    <property type="entry name" value="RskA_C"/>
</dbReference>
<dbReference type="EMBL" id="VSZS01000064">
    <property type="protein sequence ID" value="TYR31338.1"/>
    <property type="molecule type" value="Genomic_DNA"/>
</dbReference>
<dbReference type="Pfam" id="PF10099">
    <property type="entry name" value="RskA_C"/>
    <property type="match status" value="1"/>
</dbReference>
<dbReference type="Proteomes" id="UP000323258">
    <property type="component" value="Unassembled WGS sequence"/>
</dbReference>
<dbReference type="GO" id="GO:0016989">
    <property type="term" value="F:sigma factor antagonist activity"/>
    <property type="evidence" value="ECO:0007669"/>
    <property type="project" value="TreeGrafter"/>
</dbReference>
<organism evidence="4 5">
    <name type="scientific">Neoaquamicrobium microcysteis</name>
    <dbReference type="NCBI Taxonomy" id="2682781"/>
    <lineage>
        <taxon>Bacteria</taxon>
        <taxon>Pseudomonadati</taxon>
        <taxon>Pseudomonadota</taxon>
        <taxon>Alphaproteobacteria</taxon>
        <taxon>Hyphomicrobiales</taxon>
        <taxon>Phyllobacteriaceae</taxon>
        <taxon>Neoaquamicrobium</taxon>
    </lineage>
</organism>
<dbReference type="GO" id="GO:0005886">
    <property type="term" value="C:plasma membrane"/>
    <property type="evidence" value="ECO:0007669"/>
    <property type="project" value="InterPro"/>
</dbReference>
<sequence>MTPADDREREHVGDDLLAAEYVLGVLPAAERQETAARIESDAAFALLVEAWEDRLSPLNAGYDEVEAPAAIKTSIDARLFGAPIQVSAARPGLLQSLTFWRGLAAAAVAAFLLVMALPIMLPPAAIEPAERLMASLASEETDVRYLVLYDAASGQVGLSHVTGEPEAAHDFELWVIEGDSAPVSLGVIPAGANVHMGTSPQQREMIASGALFAISMEPEGGSPTGQPTGPVVAAGDLRSI</sequence>
<gene>
    <name evidence="4" type="ORF">FY036_13710</name>
</gene>